<dbReference type="GO" id="GO:0005975">
    <property type="term" value="P:carbohydrate metabolic process"/>
    <property type="evidence" value="ECO:0007669"/>
    <property type="project" value="InterPro"/>
</dbReference>
<evidence type="ECO:0000259" key="11">
    <source>
        <dbReference type="Pfam" id="PF02709"/>
    </source>
</evidence>
<accession>A0AA89BVG6</accession>
<evidence type="ECO:0000256" key="10">
    <source>
        <dbReference type="ARBA" id="ARBA00023180"/>
    </source>
</evidence>
<dbReference type="InterPro" id="IPR027995">
    <property type="entry name" value="Galactosyl_T_N"/>
</dbReference>
<evidence type="ECO:0000313" key="14">
    <source>
        <dbReference type="Proteomes" id="UP001186944"/>
    </source>
</evidence>
<evidence type="ECO:0000256" key="8">
    <source>
        <dbReference type="ARBA" id="ARBA00022989"/>
    </source>
</evidence>
<evidence type="ECO:0008006" key="15">
    <source>
        <dbReference type="Google" id="ProtNLM"/>
    </source>
</evidence>
<comment type="subcellular location">
    <subcellularLocation>
        <location evidence="1">Membrane</location>
        <topology evidence="1">Single-pass type II membrane protein</topology>
    </subcellularLocation>
</comment>
<dbReference type="Gene3D" id="3.90.550.10">
    <property type="entry name" value="Spore Coat Polysaccharide Biosynthesis Protein SpsA, Chain A"/>
    <property type="match status" value="1"/>
</dbReference>
<evidence type="ECO:0000256" key="3">
    <source>
        <dbReference type="ARBA" id="ARBA00005735"/>
    </source>
</evidence>
<dbReference type="GO" id="GO:0016020">
    <property type="term" value="C:membrane"/>
    <property type="evidence" value="ECO:0007669"/>
    <property type="project" value="UniProtKB-SubCell"/>
</dbReference>
<sequence length="296" mass="34636">MLITSQKYVYKTDIGAQEKIQKVSRESVGFKSLRRYQQMARLEYNRRRIKYLIDTRKSSFLSKSTANSKDLKTNYASYYIDRGAPKVIIERKDTWTTSNWTKTGRVAIIIPFRDRHRHLVILLERLHKLLDTQKLNFNIFVAEQTGTSIFNKGRLMNAGFLEAAKSFPFECVIFHDVDLIPENDRVPYSCAGQPTHLSVAIDEMDYKLKYDLLVGGVLNMRREHFVLVNGYSNQYWGWGAEDDDMAYRKNLLRNVNRRFQTDGLNNVPYRLTGSKHHELFTLFQFDIGEPSAMEHQ</sequence>
<evidence type="ECO:0000259" key="12">
    <source>
        <dbReference type="Pfam" id="PF13733"/>
    </source>
</evidence>
<evidence type="ECO:0000256" key="5">
    <source>
        <dbReference type="ARBA" id="ARBA00022679"/>
    </source>
</evidence>
<dbReference type="GO" id="GO:0005794">
    <property type="term" value="C:Golgi apparatus"/>
    <property type="evidence" value="ECO:0007669"/>
    <property type="project" value="TreeGrafter"/>
</dbReference>
<keyword evidence="4" id="KW-0328">Glycosyltransferase</keyword>
<dbReference type="Pfam" id="PF02709">
    <property type="entry name" value="Glyco_transf_7C"/>
    <property type="match status" value="1"/>
</dbReference>
<dbReference type="InterPro" id="IPR003859">
    <property type="entry name" value="Galactosyl_T"/>
</dbReference>
<keyword evidence="9" id="KW-0472">Membrane</keyword>
<evidence type="ECO:0000256" key="2">
    <source>
        <dbReference type="ARBA" id="ARBA00004922"/>
    </source>
</evidence>
<evidence type="ECO:0000256" key="4">
    <source>
        <dbReference type="ARBA" id="ARBA00022676"/>
    </source>
</evidence>
<keyword evidence="10" id="KW-0325">Glycoprotein</keyword>
<reference evidence="13" key="1">
    <citation type="submission" date="2019-08" db="EMBL/GenBank/DDBJ databases">
        <title>The improved chromosome-level genome for the pearl oyster Pinctada fucata martensii using PacBio sequencing and Hi-C.</title>
        <authorList>
            <person name="Zheng Z."/>
        </authorList>
    </citation>
    <scope>NUCLEOTIDE SEQUENCE</scope>
    <source>
        <strain evidence="13">ZZ-2019</strain>
        <tissue evidence="13">Adductor muscle</tissue>
    </source>
</reference>
<evidence type="ECO:0000256" key="1">
    <source>
        <dbReference type="ARBA" id="ARBA00004606"/>
    </source>
</evidence>
<dbReference type="PANTHER" id="PTHR19300">
    <property type="entry name" value="BETA-1,4-GALACTOSYLTRANSFERASE"/>
    <property type="match status" value="1"/>
</dbReference>
<organism evidence="13 14">
    <name type="scientific">Pinctada imbricata</name>
    <name type="common">Atlantic pearl-oyster</name>
    <name type="synonym">Pinctada martensii</name>
    <dbReference type="NCBI Taxonomy" id="66713"/>
    <lineage>
        <taxon>Eukaryota</taxon>
        <taxon>Metazoa</taxon>
        <taxon>Spiralia</taxon>
        <taxon>Lophotrochozoa</taxon>
        <taxon>Mollusca</taxon>
        <taxon>Bivalvia</taxon>
        <taxon>Autobranchia</taxon>
        <taxon>Pteriomorphia</taxon>
        <taxon>Pterioida</taxon>
        <taxon>Pterioidea</taxon>
        <taxon>Pteriidae</taxon>
        <taxon>Pinctada</taxon>
    </lineage>
</organism>
<dbReference type="SUPFAM" id="SSF53448">
    <property type="entry name" value="Nucleotide-diphospho-sugar transferases"/>
    <property type="match status" value="1"/>
</dbReference>
<dbReference type="EMBL" id="VSWD01000007">
    <property type="protein sequence ID" value="KAK3097648.1"/>
    <property type="molecule type" value="Genomic_DNA"/>
</dbReference>
<evidence type="ECO:0000256" key="6">
    <source>
        <dbReference type="ARBA" id="ARBA00022692"/>
    </source>
</evidence>
<comment type="pathway">
    <text evidence="2">Protein modification; protein glycosylation.</text>
</comment>
<comment type="similarity">
    <text evidence="3">Belongs to the glycosyltransferase 7 family.</text>
</comment>
<comment type="caution">
    <text evidence="13">The sequence shown here is derived from an EMBL/GenBank/DDBJ whole genome shotgun (WGS) entry which is preliminary data.</text>
</comment>
<dbReference type="PRINTS" id="PR02050">
    <property type="entry name" value="B14GALTRFASE"/>
</dbReference>
<keyword evidence="5" id="KW-0808">Transferase</keyword>
<dbReference type="Pfam" id="PF13733">
    <property type="entry name" value="Glyco_transf_7N"/>
    <property type="match status" value="1"/>
</dbReference>
<name>A0AA89BVG6_PINIB</name>
<dbReference type="Proteomes" id="UP001186944">
    <property type="component" value="Unassembled WGS sequence"/>
</dbReference>
<dbReference type="InterPro" id="IPR029044">
    <property type="entry name" value="Nucleotide-diphossugar_trans"/>
</dbReference>
<dbReference type="GO" id="GO:0033842">
    <property type="term" value="F:N-acetyl-beta-glucosaminyl-derivative 4-beta-N-acetylgalactosaminyltransferase activity"/>
    <property type="evidence" value="ECO:0007669"/>
    <property type="project" value="TreeGrafter"/>
</dbReference>
<keyword evidence="7" id="KW-0735">Signal-anchor</keyword>
<dbReference type="PANTHER" id="PTHR19300:SF57">
    <property type="entry name" value="BETA-1,4-N-ACETYLGALACTOSAMINYLTRANSFERASE"/>
    <property type="match status" value="1"/>
</dbReference>
<keyword evidence="14" id="KW-1185">Reference proteome</keyword>
<dbReference type="GO" id="GO:0006688">
    <property type="term" value="P:glycosphingolipid biosynthetic process"/>
    <property type="evidence" value="ECO:0007669"/>
    <property type="project" value="TreeGrafter"/>
</dbReference>
<evidence type="ECO:0000256" key="9">
    <source>
        <dbReference type="ARBA" id="ARBA00023136"/>
    </source>
</evidence>
<protein>
    <recommendedName>
        <fullName evidence="15">Beta-1,4-N-acetylgalactosaminyltransferase bre-4</fullName>
    </recommendedName>
</protein>
<evidence type="ECO:0000256" key="7">
    <source>
        <dbReference type="ARBA" id="ARBA00022968"/>
    </source>
</evidence>
<dbReference type="InterPro" id="IPR027791">
    <property type="entry name" value="Galactosyl_T_C"/>
</dbReference>
<evidence type="ECO:0000313" key="13">
    <source>
        <dbReference type="EMBL" id="KAK3097648.1"/>
    </source>
</evidence>
<keyword evidence="8" id="KW-1133">Transmembrane helix</keyword>
<feature type="domain" description="Galactosyltransferase C-terminal" evidence="11">
    <location>
        <begin position="195"/>
        <end position="248"/>
    </location>
</feature>
<dbReference type="AlphaFoldDB" id="A0AA89BVG6"/>
<gene>
    <name evidence="13" type="ORF">FSP39_011724</name>
</gene>
<keyword evidence="6" id="KW-0812">Transmembrane</keyword>
<dbReference type="GO" id="GO:0008378">
    <property type="term" value="F:galactosyltransferase activity"/>
    <property type="evidence" value="ECO:0007669"/>
    <property type="project" value="TreeGrafter"/>
</dbReference>
<proteinExistence type="inferred from homology"/>
<feature type="domain" description="Galactosyltransferase N-terminal" evidence="12">
    <location>
        <begin position="88"/>
        <end position="190"/>
    </location>
</feature>